<dbReference type="Gene3D" id="3.40.430.10">
    <property type="entry name" value="Dihydrofolate Reductase, subunit A"/>
    <property type="match status" value="1"/>
</dbReference>
<dbReference type="InterPro" id="IPR024072">
    <property type="entry name" value="DHFR-like_dom_sf"/>
</dbReference>
<sequence>MGRLIVDAASSLDGFWADAGGRNVLSTADLDGSGLSGRLEMACGAIVMSRRSYELPGDVGWMAEAYPPGTPVFVVSETAPAAPSGDNFRFMPDYAAAFAAAQDAAGDRPVLVVGEAGAMGAALGSGQADAIWLRVLSRTLGRGAPLFEEGAPVQNYFVAELETTPEAVHMLLERRLQA</sequence>
<evidence type="ECO:0000313" key="2">
    <source>
        <dbReference type="Proteomes" id="UP001157910"/>
    </source>
</evidence>
<dbReference type="SUPFAM" id="SSF53597">
    <property type="entry name" value="Dihydrofolate reductase-like"/>
    <property type="match status" value="1"/>
</dbReference>
<comment type="caution">
    <text evidence="1">The sequence shown here is derived from an EMBL/GenBank/DDBJ whole genome shotgun (WGS) entry which is preliminary data.</text>
</comment>
<name>A0ABY1QUE2_9SPHN</name>
<evidence type="ECO:0000313" key="1">
    <source>
        <dbReference type="EMBL" id="SMP78189.1"/>
    </source>
</evidence>
<dbReference type="EMBL" id="FXUI01000010">
    <property type="protein sequence ID" value="SMP78189.1"/>
    <property type="molecule type" value="Genomic_DNA"/>
</dbReference>
<accession>A0ABY1QUE2</accession>
<dbReference type="RefSeq" id="WP_283406791.1">
    <property type="nucleotide sequence ID" value="NZ_FXUI01000010.1"/>
</dbReference>
<dbReference type="Proteomes" id="UP001157910">
    <property type="component" value="Unassembled WGS sequence"/>
</dbReference>
<protein>
    <submittedName>
        <fullName evidence="1">Dihydrofolate reductase</fullName>
    </submittedName>
</protein>
<reference evidence="1 2" key="1">
    <citation type="submission" date="2017-05" db="EMBL/GenBank/DDBJ databases">
        <authorList>
            <person name="Varghese N."/>
            <person name="Submissions S."/>
        </authorList>
    </citation>
    <scope>NUCLEOTIDE SEQUENCE [LARGE SCALE GENOMIC DNA]</scope>
    <source>
        <strain evidence="1 2">SM16</strain>
    </source>
</reference>
<organism evidence="1 2">
    <name type="scientific">Novosphingobium panipatense</name>
    <dbReference type="NCBI Taxonomy" id="428991"/>
    <lineage>
        <taxon>Bacteria</taxon>
        <taxon>Pseudomonadati</taxon>
        <taxon>Pseudomonadota</taxon>
        <taxon>Alphaproteobacteria</taxon>
        <taxon>Sphingomonadales</taxon>
        <taxon>Sphingomonadaceae</taxon>
        <taxon>Novosphingobium</taxon>
    </lineage>
</organism>
<proteinExistence type="predicted"/>
<gene>
    <name evidence="1" type="ORF">SAMN06296065_110114</name>
</gene>
<keyword evidence="2" id="KW-1185">Reference proteome</keyword>